<dbReference type="InterPro" id="IPR002553">
    <property type="entry name" value="Clathrin/coatomer_adapt-like_N"/>
</dbReference>
<comment type="subcellular location">
    <subcellularLocation>
        <location evidence="1">Endomembrane system</location>
    </subcellularLocation>
</comment>
<feature type="non-terminal residue" evidence="7">
    <location>
        <position position="1"/>
    </location>
</feature>
<evidence type="ECO:0000256" key="1">
    <source>
        <dbReference type="ARBA" id="ARBA00004308"/>
    </source>
</evidence>
<keyword evidence="4" id="KW-0653">Protein transport</keyword>
<dbReference type="OrthoDB" id="10254310at2759"/>
<evidence type="ECO:0000259" key="6">
    <source>
        <dbReference type="Pfam" id="PF01602"/>
    </source>
</evidence>
<dbReference type="InterPro" id="IPR016024">
    <property type="entry name" value="ARM-type_fold"/>
</dbReference>
<dbReference type="Proteomes" id="UP000792457">
    <property type="component" value="Unassembled WGS sequence"/>
</dbReference>
<dbReference type="GO" id="GO:0030117">
    <property type="term" value="C:membrane coat"/>
    <property type="evidence" value="ECO:0007669"/>
    <property type="project" value="InterPro"/>
</dbReference>
<evidence type="ECO:0000256" key="4">
    <source>
        <dbReference type="ARBA" id="ARBA00022927"/>
    </source>
</evidence>
<dbReference type="EMBL" id="KZ308710">
    <property type="protein sequence ID" value="KAG8233335.1"/>
    <property type="molecule type" value="Genomic_DNA"/>
</dbReference>
<dbReference type="GO" id="GO:0006886">
    <property type="term" value="P:intracellular protein transport"/>
    <property type="evidence" value="ECO:0007669"/>
    <property type="project" value="InterPro"/>
</dbReference>
<organism evidence="7 8">
    <name type="scientific">Ladona fulva</name>
    <name type="common">Scarce chaser dragonfly</name>
    <name type="synonym">Libellula fulva</name>
    <dbReference type="NCBI Taxonomy" id="123851"/>
    <lineage>
        <taxon>Eukaryota</taxon>
        <taxon>Metazoa</taxon>
        <taxon>Ecdysozoa</taxon>
        <taxon>Arthropoda</taxon>
        <taxon>Hexapoda</taxon>
        <taxon>Insecta</taxon>
        <taxon>Pterygota</taxon>
        <taxon>Palaeoptera</taxon>
        <taxon>Odonata</taxon>
        <taxon>Epiprocta</taxon>
        <taxon>Anisoptera</taxon>
        <taxon>Libelluloidea</taxon>
        <taxon>Libellulidae</taxon>
        <taxon>Ladona</taxon>
    </lineage>
</organism>
<comment type="similarity">
    <text evidence="2">Belongs to the adaptor complexes large subunit family.</text>
</comment>
<dbReference type="InterPro" id="IPR011989">
    <property type="entry name" value="ARM-like"/>
</dbReference>
<keyword evidence="8" id="KW-1185">Reference proteome</keyword>
<feature type="domain" description="Clathrin/coatomer adaptor adaptin-like N-terminal" evidence="6">
    <location>
        <begin position="8"/>
        <end position="399"/>
    </location>
</feature>
<dbReference type="GO" id="GO:0012505">
    <property type="term" value="C:endomembrane system"/>
    <property type="evidence" value="ECO:0007669"/>
    <property type="project" value="UniProtKB-SubCell"/>
</dbReference>
<evidence type="ECO:0000256" key="5">
    <source>
        <dbReference type="ARBA" id="ARBA00023136"/>
    </source>
</evidence>
<evidence type="ECO:0000313" key="7">
    <source>
        <dbReference type="EMBL" id="KAG8233335.1"/>
    </source>
</evidence>
<proteinExistence type="inferred from homology"/>
<evidence type="ECO:0000256" key="3">
    <source>
        <dbReference type="ARBA" id="ARBA00022448"/>
    </source>
</evidence>
<reference evidence="7" key="2">
    <citation type="submission" date="2017-10" db="EMBL/GenBank/DDBJ databases">
        <title>Ladona fulva Genome sequencing and assembly.</title>
        <authorList>
            <person name="Murali S."/>
            <person name="Richards S."/>
            <person name="Bandaranaike D."/>
            <person name="Bellair M."/>
            <person name="Blankenburg K."/>
            <person name="Chao H."/>
            <person name="Dinh H."/>
            <person name="Doddapaneni H."/>
            <person name="Dugan-Rocha S."/>
            <person name="Elkadiri S."/>
            <person name="Gnanaolivu R."/>
            <person name="Hernandez B."/>
            <person name="Skinner E."/>
            <person name="Javaid M."/>
            <person name="Lee S."/>
            <person name="Li M."/>
            <person name="Ming W."/>
            <person name="Munidasa M."/>
            <person name="Muniz J."/>
            <person name="Nguyen L."/>
            <person name="Hughes D."/>
            <person name="Osuji N."/>
            <person name="Pu L.-L."/>
            <person name="Puazo M."/>
            <person name="Qu C."/>
            <person name="Quiroz J."/>
            <person name="Raj R."/>
            <person name="Weissenberger G."/>
            <person name="Xin Y."/>
            <person name="Zou X."/>
            <person name="Han Y."/>
            <person name="Worley K."/>
            <person name="Muzny D."/>
            <person name="Gibbs R."/>
        </authorList>
    </citation>
    <scope>NUCLEOTIDE SEQUENCE</scope>
    <source>
        <strain evidence="7">Sampled in the wild</strain>
    </source>
</reference>
<name>A0A8K0KEC3_LADFU</name>
<dbReference type="AlphaFoldDB" id="A0A8K0KEC3"/>
<protein>
    <recommendedName>
        <fullName evidence="6">Clathrin/coatomer adaptor adaptin-like N-terminal domain-containing protein</fullName>
    </recommendedName>
</protein>
<keyword evidence="5" id="KW-0472">Membrane</keyword>
<dbReference type="GO" id="GO:0016192">
    <property type="term" value="P:vesicle-mediated transport"/>
    <property type="evidence" value="ECO:0007669"/>
    <property type="project" value="InterPro"/>
</dbReference>
<sequence length="406" mass="45016">MNRTSGHQLIDRLYEAVRDEDPCVVTGALLALDALLVSEGGVVVRRQMKSHLVSRLDSFPPLQLASVLQVLSKYKPRDDDELFRQLSSLDVYLEHSSGPVVVACAQLYVTLLSDSYPHLEGDLIRRTVPALKRFISSGGPVARHVVSFLLEQKKEWLEAFSKSSEDIALFHLKNGDQPDLVLDKLMTLPFVCHHLEEVSLVLVAIESWWVNSGNEKTEFLKEAVASCVHKLAKKVPNASGHCLNSLLRLLDFETDNHMAKGSSSTQITWKGILKAILRIGLSGFGQEVATSAMSKILEGVDFTDKNLPEVIPALMAECGYMMEEGPYILEAMINNFSNYNDGTQHLLLSASMAMFFHRPASCQHALGRLLEKCLNTSPSSNGTSMELAVRAQQYFTLLREDTALAE</sequence>
<gene>
    <name evidence="7" type="ORF">J437_LFUL010885</name>
</gene>
<reference evidence="7" key="1">
    <citation type="submission" date="2013-04" db="EMBL/GenBank/DDBJ databases">
        <authorList>
            <person name="Qu J."/>
            <person name="Murali S.C."/>
            <person name="Bandaranaike D."/>
            <person name="Bellair M."/>
            <person name="Blankenburg K."/>
            <person name="Chao H."/>
            <person name="Dinh H."/>
            <person name="Doddapaneni H."/>
            <person name="Downs B."/>
            <person name="Dugan-Rocha S."/>
            <person name="Elkadiri S."/>
            <person name="Gnanaolivu R.D."/>
            <person name="Hernandez B."/>
            <person name="Javaid M."/>
            <person name="Jayaseelan J.C."/>
            <person name="Lee S."/>
            <person name="Li M."/>
            <person name="Ming W."/>
            <person name="Munidasa M."/>
            <person name="Muniz J."/>
            <person name="Nguyen L."/>
            <person name="Ongeri F."/>
            <person name="Osuji N."/>
            <person name="Pu L.-L."/>
            <person name="Puazo M."/>
            <person name="Qu C."/>
            <person name="Quiroz J."/>
            <person name="Raj R."/>
            <person name="Weissenberger G."/>
            <person name="Xin Y."/>
            <person name="Zou X."/>
            <person name="Han Y."/>
            <person name="Richards S."/>
            <person name="Worley K."/>
            <person name="Muzny D."/>
            <person name="Gibbs R."/>
        </authorList>
    </citation>
    <scope>NUCLEOTIDE SEQUENCE</scope>
    <source>
        <strain evidence="7">Sampled in the wild</strain>
    </source>
</reference>
<comment type="caution">
    <text evidence="7">The sequence shown here is derived from an EMBL/GenBank/DDBJ whole genome shotgun (WGS) entry which is preliminary data.</text>
</comment>
<evidence type="ECO:0000256" key="2">
    <source>
        <dbReference type="ARBA" id="ARBA00006613"/>
    </source>
</evidence>
<dbReference type="Pfam" id="PF01602">
    <property type="entry name" value="Adaptin_N"/>
    <property type="match status" value="1"/>
</dbReference>
<dbReference type="InterPro" id="IPR026739">
    <property type="entry name" value="AP_beta"/>
</dbReference>
<accession>A0A8K0KEC3</accession>
<dbReference type="Gene3D" id="1.25.10.10">
    <property type="entry name" value="Leucine-rich Repeat Variant"/>
    <property type="match status" value="1"/>
</dbReference>
<keyword evidence="3" id="KW-0813">Transport</keyword>
<evidence type="ECO:0000313" key="8">
    <source>
        <dbReference type="Proteomes" id="UP000792457"/>
    </source>
</evidence>
<dbReference type="SUPFAM" id="SSF48371">
    <property type="entry name" value="ARM repeat"/>
    <property type="match status" value="1"/>
</dbReference>
<dbReference type="PANTHER" id="PTHR11134">
    <property type="entry name" value="ADAPTOR COMPLEX SUBUNIT BETA FAMILY MEMBER"/>
    <property type="match status" value="1"/>
</dbReference>